<dbReference type="PANTHER" id="PTHR43867:SF2">
    <property type="entry name" value="CELLULOSE SYNTHASE CATALYTIC SUBUNIT A [UDP-FORMING]"/>
    <property type="match status" value="1"/>
</dbReference>
<reference evidence="10" key="1">
    <citation type="submission" date="2020-05" db="EMBL/GenBank/DDBJ databases">
        <authorList>
            <person name="Chiriac C."/>
            <person name="Salcher M."/>
            <person name="Ghai R."/>
            <person name="Kavagutti S V."/>
        </authorList>
    </citation>
    <scope>NUCLEOTIDE SEQUENCE</scope>
</reference>
<evidence type="ECO:0000256" key="3">
    <source>
        <dbReference type="ARBA" id="ARBA00022679"/>
    </source>
</evidence>
<dbReference type="AlphaFoldDB" id="A0A6J5YJM5"/>
<feature type="region of interest" description="Disordered" evidence="7">
    <location>
        <begin position="696"/>
        <end position="746"/>
    </location>
</feature>
<evidence type="ECO:0000256" key="6">
    <source>
        <dbReference type="ARBA" id="ARBA00023136"/>
    </source>
</evidence>
<keyword evidence="5 8" id="KW-1133">Transmembrane helix</keyword>
<dbReference type="InterPro" id="IPR001173">
    <property type="entry name" value="Glyco_trans_2-like"/>
</dbReference>
<evidence type="ECO:0000256" key="7">
    <source>
        <dbReference type="SAM" id="MobiDB-lite"/>
    </source>
</evidence>
<keyword evidence="6 8" id="KW-0472">Membrane</keyword>
<dbReference type="InterPro" id="IPR029044">
    <property type="entry name" value="Nucleotide-diphossugar_trans"/>
</dbReference>
<feature type="transmembrane region" description="Helical" evidence="8">
    <location>
        <begin position="558"/>
        <end position="581"/>
    </location>
</feature>
<dbReference type="InterPro" id="IPR050321">
    <property type="entry name" value="Glycosyltr_2/OpgH_subfam"/>
</dbReference>
<organism evidence="10">
    <name type="scientific">freshwater metagenome</name>
    <dbReference type="NCBI Taxonomy" id="449393"/>
    <lineage>
        <taxon>unclassified sequences</taxon>
        <taxon>metagenomes</taxon>
        <taxon>ecological metagenomes</taxon>
    </lineage>
</organism>
<sequence length="746" mass="83500">MTSLLALIAFAATVVGPEVLTPGPANLRERLEAVGYFLLVSLLTLSSLAYLVARQGYLRRTRSHRRVPRAELEEAIENDAPSLTVLVPSYREDQRTNLLTLMSAALQEFPALRVVLLIDDPPNSDDPEHRKLLDAARSLPASVSELLEEPRIRFTRALDEVLIADRTSDLVDEHGLNRLIEDYEYAADWLGEQARDWPCADHVDDFFVEHVLRALAADLSIVASALRGALVNRATIRWTRCVQLRRRLASIFTVEITSFERKRFLSLSDEPNKAMNLNSYLSLMGASLIEQRTSAGDILIRCEPQDPAATLVVPMTDYVLTLDADSIVLPEYCLRLVHILERPENSRAGIAQTPYSAFPGAATRVERLAGATTDLQHIVHQGMADHGAGYWVGANAILRMRAILELRTDDDSEGRMVTRFLSDRTVIEDTESTLDLTSRGWQILNYPERLAYSASPPDFGSLCVQRRRWANGGLMILPKLRGHWRSQKQRGEKRSFIELGLRLNYLASITWSTIGLMLLLAYPYRSRLLSVLVVMMAAPYFLAMASDLKRSGYKRTDVIRVYGFNLVMLPVNAMGVLQSLGQIITGHKMAFARTPKVRDRTVAPALFVIFPWVLVGLAFWAMLSAATTSRWSQAIVAGVNLLVLLGAIISLIGIRNSVADVWLGFVAQLRRPAPRLAQRRELDPIADWEAVLYHGSTDRPRSSPRRIDSSGTVSDDSGGRRDKPDPERELEFFPLPEQNDLQTQES</sequence>
<feature type="transmembrane region" description="Helical" evidence="8">
    <location>
        <begin position="33"/>
        <end position="53"/>
    </location>
</feature>
<accession>A0A6J5YJM5</accession>
<evidence type="ECO:0000256" key="4">
    <source>
        <dbReference type="ARBA" id="ARBA00022692"/>
    </source>
</evidence>
<evidence type="ECO:0000313" key="10">
    <source>
        <dbReference type="EMBL" id="CAB4323752.1"/>
    </source>
</evidence>
<feature type="domain" description="Glycosyltransferase 2-like" evidence="9">
    <location>
        <begin position="318"/>
        <end position="543"/>
    </location>
</feature>
<gene>
    <name evidence="10" type="ORF">UFOPK1392_01511</name>
</gene>
<dbReference type="GO" id="GO:0016758">
    <property type="term" value="F:hexosyltransferase activity"/>
    <property type="evidence" value="ECO:0007669"/>
    <property type="project" value="TreeGrafter"/>
</dbReference>
<dbReference type="Pfam" id="PF13632">
    <property type="entry name" value="Glyco_trans_2_3"/>
    <property type="match status" value="1"/>
</dbReference>
<proteinExistence type="predicted"/>
<evidence type="ECO:0000256" key="1">
    <source>
        <dbReference type="ARBA" id="ARBA00004141"/>
    </source>
</evidence>
<dbReference type="EMBL" id="CAEMXZ010000068">
    <property type="protein sequence ID" value="CAB4323752.1"/>
    <property type="molecule type" value="Genomic_DNA"/>
</dbReference>
<keyword evidence="3" id="KW-0808">Transferase</keyword>
<feature type="transmembrane region" description="Helical" evidence="8">
    <location>
        <begin position="528"/>
        <end position="546"/>
    </location>
</feature>
<evidence type="ECO:0000259" key="9">
    <source>
        <dbReference type="Pfam" id="PF13632"/>
    </source>
</evidence>
<evidence type="ECO:0000256" key="8">
    <source>
        <dbReference type="SAM" id="Phobius"/>
    </source>
</evidence>
<name>A0A6J5YJM5_9ZZZZ</name>
<feature type="compositionally biased region" description="Basic and acidic residues" evidence="7">
    <location>
        <begin position="696"/>
        <end position="708"/>
    </location>
</feature>
<feature type="transmembrane region" description="Helical" evidence="8">
    <location>
        <begin position="601"/>
        <end position="623"/>
    </location>
</feature>
<dbReference type="SUPFAM" id="SSF53448">
    <property type="entry name" value="Nucleotide-diphospho-sugar transferases"/>
    <property type="match status" value="1"/>
</dbReference>
<evidence type="ECO:0000256" key="2">
    <source>
        <dbReference type="ARBA" id="ARBA00022676"/>
    </source>
</evidence>
<feature type="compositionally biased region" description="Basic and acidic residues" evidence="7">
    <location>
        <begin position="717"/>
        <end position="731"/>
    </location>
</feature>
<keyword evidence="4 8" id="KW-0812">Transmembrane</keyword>
<comment type="subcellular location">
    <subcellularLocation>
        <location evidence="1">Membrane</location>
        <topology evidence="1">Multi-pass membrane protein</topology>
    </subcellularLocation>
</comment>
<feature type="transmembrane region" description="Helical" evidence="8">
    <location>
        <begin position="635"/>
        <end position="654"/>
    </location>
</feature>
<keyword evidence="2" id="KW-0328">Glycosyltransferase</keyword>
<feature type="transmembrane region" description="Helical" evidence="8">
    <location>
        <begin position="503"/>
        <end position="522"/>
    </location>
</feature>
<evidence type="ECO:0000256" key="5">
    <source>
        <dbReference type="ARBA" id="ARBA00022989"/>
    </source>
</evidence>
<dbReference type="GO" id="GO:0005886">
    <property type="term" value="C:plasma membrane"/>
    <property type="evidence" value="ECO:0007669"/>
    <property type="project" value="TreeGrafter"/>
</dbReference>
<dbReference type="PANTHER" id="PTHR43867">
    <property type="entry name" value="CELLULOSE SYNTHASE CATALYTIC SUBUNIT A [UDP-FORMING]"/>
    <property type="match status" value="1"/>
</dbReference>
<protein>
    <submittedName>
        <fullName evidence="10">Unannotated protein</fullName>
    </submittedName>
</protein>
<dbReference type="Gene3D" id="3.90.550.10">
    <property type="entry name" value="Spore Coat Polysaccharide Biosynthesis Protein SpsA, Chain A"/>
    <property type="match status" value="1"/>
</dbReference>